<comment type="caution">
    <text evidence="2">The sequence shown here is derived from an EMBL/GenBank/DDBJ whole genome shotgun (WGS) entry which is preliminary data.</text>
</comment>
<dbReference type="Proteomes" id="UP000608923">
    <property type="component" value="Unassembled WGS sequence"/>
</dbReference>
<name>A0A8H9IKK7_9BURK</name>
<dbReference type="RefSeq" id="WP_189392974.1">
    <property type="nucleotide sequence ID" value="NZ_BMZN01000004.1"/>
</dbReference>
<dbReference type="InterPro" id="IPR036388">
    <property type="entry name" value="WH-like_DNA-bd_sf"/>
</dbReference>
<proteinExistence type="predicted"/>
<evidence type="ECO:0000313" key="2">
    <source>
        <dbReference type="EMBL" id="GHC52484.1"/>
    </source>
</evidence>
<dbReference type="AlphaFoldDB" id="A0A8H9IKK7"/>
<evidence type="ECO:0000313" key="3">
    <source>
        <dbReference type="Proteomes" id="UP000608923"/>
    </source>
</evidence>
<accession>A0A8H9IKK7</accession>
<organism evidence="2 3">
    <name type="scientific">Alcaligenes pakistanensis</name>
    <dbReference type="NCBI Taxonomy" id="1482717"/>
    <lineage>
        <taxon>Bacteria</taxon>
        <taxon>Pseudomonadati</taxon>
        <taxon>Pseudomonadota</taxon>
        <taxon>Betaproteobacteria</taxon>
        <taxon>Burkholderiales</taxon>
        <taxon>Alcaligenaceae</taxon>
        <taxon>Alcaligenes</taxon>
    </lineage>
</organism>
<dbReference type="Pfam" id="PF13730">
    <property type="entry name" value="HTH_36"/>
    <property type="match status" value="1"/>
</dbReference>
<reference evidence="3" key="1">
    <citation type="journal article" date="2019" name="Int. J. Syst. Evol. Microbiol.">
        <title>The Global Catalogue of Microorganisms (GCM) 10K type strain sequencing project: providing services to taxonomists for standard genome sequencing and annotation.</title>
        <authorList>
            <consortium name="The Broad Institute Genomics Platform"/>
            <consortium name="The Broad Institute Genome Sequencing Center for Infectious Disease"/>
            <person name="Wu L."/>
            <person name="Ma J."/>
        </authorList>
    </citation>
    <scope>NUCLEOTIDE SEQUENCE [LARGE SCALE GENOMIC DNA]</scope>
    <source>
        <strain evidence="3">KCTC 42083</strain>
    </source>
</reference>
<evidence type="ECO:0008006" key="4">
    <source>
        <dbReference type="Google" id="ProtNLM"/>
    </source>
</evidence>
<evidence type="ECO:0000256" key="1">
    <source>
        <dbReference type="SAM" id="MobiDB-lite"/>
    </source>
</evidence>
<dbReference type="EMBL" id="BMZN01000004">
    <property type="protein sequence ID" value="GHC52484.1"/>
    <property type="molecule type" value="Genomic_DNA"/>
</dbReference>
<gene>
    <name evidence="2" type="ORF">GCM10010096_25750</name>
</gene>
<feature type="compositionally biased region" description="Polar residues" evidence="1">
    <location>
        <begin position="241"/>
        <end position="255"/>
    </location>
</feature>
<keyword evidence="3" id="KW-1185">Reference proteome</keyword>
<sequence>MSVKVMTAVFERYPVGGGEMILALALADHADDDGCKVFPSIEHLMIKTRQSRRTVQYQLRRMEESGWLILVNSGHGGRGQSREYRVNLDWIKGGDLPGQENGAEIAPISDGKNGADFAPINPPEKGAIHDIKGASDDTKGANGDMKGCNGLHPHITTIEPSSNRHKPSKAEALALPDWLDSDSWSMWDEFRKEKSGKAWTEAAKRLSLRTLGKLHAAGQDPIAAIEQSIERGWTGLFGVKESNTGQGPSAQSGGLNRQEALESRNREIARLAALES</sequence>
<protein>
    <recommendedName>
        <fullName evidence="4">Helix-turn-helix domain-containing protein</fullName>
    </recommendedName>
</protein>
<dbReference type="Gene3D" id="1.10.10.10">
    <property type="entry name" value="Winged helix-like DNA-binding domain superfamily/Winged helix DNA-binding domain"/>
    <property type="match status" value="1"/>
</dbReference>
<feature type="region of interest" description="Disordered" evidence="1">
    <location>
        <begin position="239"/>
        <end position="262"/>
    </location>
</feature>